<proteinExistence type="predicted"/>
<dbReference type="EMBL" id="AEQV01000098">
    <property type="protein sequence ID" value="EGD08869.1"/>
    <property type="molecule type" value="Genomic_DNA"/>
</dbReference>
<evidence type="ECO:0000313" key="2">
    <source>
        <dbReference type="EMBL" id="EGD08869.1"/>
    </source>
</evidence>
<accession>F0BF66</accession>
<organism evidence="2 3">
    <name type="scientific">Xanthomonas vesicatoria ATCC 35937</name>
    <dbReference type="NCBI Taxonomy" id="925775"/>
    <lineage>
        <taxon>Bacteria</taxon>
        <taxon>Pseudomonadati</taxon>
        <taxon>Pseudomonadota</taxon>
        <taxon>Gammaproteobacteria</taxon>
        <taxon>Lysobacterales</taxon>
        <taxon>Lysobacteraceae</taxon>
        <taxon>Xanthomonas</taxon>
    </lineage>
</organism>
<dbReference type="Proteomes" id="UP000003299">
    <property type="component" value="Unassembled WGS sequence"/>
</dbReference>
<name>F0BF66_9XANT</name>
<protein>
    <submittedName>
        <fullName evidence="2">Uncharacterized protein</fullName>
    </submittedName>
</protein>
<evidence type="ECO:0000313" key="3">
    <source>
        <dbReference type="Proteomes" id="UP000003299"/>
    </source>
</evidence>
<dbReference type="AlphaFoldDB" id="F0BF66"/>
<evidence type="ECO:0000313" key="1">
    <source>
        <dbReference type="EMBL" id="EGD07655.1"/>
    </source>
</evidence>
<sequence>MEPSSTIGGRAVFISLSFRPARVVAWTIELLASRVNDSTYMRQLAIAIDRITSAHELHGMEDSVFWDVYAAATEELKLHGVALKRARVALCGVAIRLRHLTPSRVNKLE</sequence>
<reference evidence="2 3" key="1">
    <citation type="journal article" date="2011" name="BMC Genomics">
        <title>Comparative genomics reveals diversity among xanthomonads infecting tomato and pepper.</title>
        <authorList>
            <person name="Potnis N."/>
            <person name="Krasileva K."/>
            <person name="Chow V."/>
            <person name="Almeida N.F."/>
            <person name="Patil P.B."/>
            <person name="Ryan R.P."/>
            <person name="Sharlach M."/>
            <person name="Behlau F."/>
            <person name="Dow J.M."/>
            <person name="Momol M.T."/>
            <person name="White F.F."/>
            <person name="Preston J.F."/>
            <person name="Vinatzer B.A."/>
            <person name="Koebnik R."/>
            <person name="Setubal J.C."/>
            <person name="Norman D.J."/>
            <person name="Staskawicz B.J."/>
            <person name="Jones J.B."/>
        </authorList>
    </citation>
    <scope>NUCLEOTIDE SEQUENCE [LARGE SCALE GENOMIC DNA]</scope>
    <source>
        <strain evidence="2 3">ATCC 35937</strain>
    </source>
</reference>
<comment type="caution">
    <text evidence="2">The sequence shown here is derived from an EMBL/GenBank/DDBJ whole genome shotgun (WGS) entry which is preliminary data.</text>
</comment>
<dbReference type="EMBL" id="AEQV01000190">
    <property type="protein sequence ID" value="EGD07655.1"/>
    <property type="molecule type" value="Genomic_DNA"/>
</dbReference>
<dbReference type="KEGG" id="xve:BJD12_00430"/>
<gene>
    <name evidence="2" type="ORF">XVE_2846</name>
    <name evidence="1" type="ORF">XVE_4117</name>
</gene>